<evidence type="ECO:0000256" key="12">
    <source>
        <dbReference type="NCBIfam" id="TIGR00209"/>
    </source>
</evidence>
<dbReference type="EMBL" id="PYGF01000001">
    <property type="protein sequence ID" value="PSL07164.1"/>
    <property type="molecule type" value="Genomic_DNA"/>
</dbReference>
<proteinExistence type="inferred from homology"/>
<evidence type="ECO:0000256" key="16">
    <source>
        <dbReference type="RuleBase" id="RU000506"/>
    </source>
</evidence>
<feature type="domain" description="Galactose-1-phosphate uridyl transferase N-terminal" evidence="17">
    <location>
        <begin position="26"/>
        <end position="200"/>
    </location>
</feature>
<feature type="binding site" evidence="14">
    <location>
        <begin position="50"/>
        <end position="53"/>
    </location>
    <ligand>
        <name>UDP-alpha-D-glucose</name>
        <dbReference type="ChEBI" id="CHEBI:58885"/>
        <note>ligand shared between dimeric partners</note>
    </ligand>
</feature>
<evidence type="ECO:0000256" key="14">
    <source>
        <dbReference type="PIRSR" id="PIRSR000808-2"/>
    </source>
</evidence>
<dbReference type="PROSITE" id="PS00117">
    <property type="entry name" value="GAL_P_UDP_TRANSF_I"/>
    <property type="match status" value="1"/>
</dbReference>
<dbReference type="InterPro" id="IPR001937">
    <property type="entry name" value="GalP_UDPtransf1"/>
</dbReference>
<feature type="binding site" description="in other chain" evidence="14">
    <location>
        <position position="347"/>
    </location>
    <ligand>
        <name>UDP-alpha-D-glucose</name>
        <dbReference type="ChEBI" id="CHEBI:58885"/>
        <note>ligand shared between dimeric partners</note>
    </ligand>
</feature>
<evidence type="ECO:0000256" key="5">
    <source>
        <dbReference type="ARBA" id="ARBA00016340"/>
    </source>
</evidence>
<sequence>MRFQFPKVPQEFIAYNYRSAIMSYPFNFEEHSHRRFNPFTGSYIQVSPHRSKRPWQGQQEKLLSSEELSFDPECFLCPGNKRVGGEMNPEYLGTYVFANDFGALTPNIPEGEFEEGEFFKAKSEKGICKVICFSPDHTKTIPKLELKEVVEVVKTWKREYELLGSEPFINYVQVFENKGEVMGCSNPHPHGQIWAQESIPDEPFKKQLNFKNYFERKNSTMVVDYVHEELKKNVRIIDENESFVILVPFWAVWPFEAMIAPKTHIESLASINDRQIQDLADAYRNLTQRYDKLFEVSFPYSAGLHQAPTDSLDHPEWDLHMVFYPPLLRSATVKKFMVGYEMLANPQRDLTPEKAAEILRNVK</sequence>
<dbReference type="CDD" id="cd00608">
    <property type="entry name" value="GalT"/>
    <property type="match status" value="1"/>
</dbReference>
<dbReference type="GO" id="GO:0008270">
    <property type="term" value="F:zinc ion binding"/>
    <property type="evidence" value="ECO:0007669"/>
    <property type="project" value="InterPro"/>
</dbReference>
<feature type="binding site" evidence="15">
    <location>
        <position position="77"/>
    </location>
    <ligand>
        <name>Zn(2+)</name>
        <dbReference type="ChEBI" id="CHEBI:29105"/>
    </ligand>
</feature>
<evidence type="ECO:0000256" key="13">
    <source>
        <dbReference type="PIRSR" id="PIRSR000808-1"/>
    </source>
</evidence>
<keyword evidence="7 16" id="KW-0548">Nucleotidyltransferase</keyword>
<dbReference type="GO" id="GO:0008108">
    <property type="term" value="F:UDP-glucose:hexose-1-phosphate uridylyltransferase activity"/>
    <property type="evidence" value="ECO:0007669"/>
    <property type="project" value="UniProtKB-UniRule"/>
</dbReference>
<evidence type="ECO:0000256" key="1">
    <source>
        <dbReference type="ARBA" id="ARBA00001107"/>
    </source>
</evidence>
<keyword evidence="20" id="KW-1185">Reference proteome</keyword>
<dbReference type="NCBIfam" id="TIGR00209">
    <property type="entry name" value="galT_1"/>
    <property type="match status" value="1"/>
</dbReference>
<comment type="caution">
    <text evidence="19">The sequence shown here is derived from an EMBL/GenBank/DDBJ whole genome shotgun (WGS) entry which is preliminary data.</text>
</comment>
<evidence type="ECO:0000256" key="6">
    <source>
        <dbReference type="ARBA" id="ARBA00022679"/>
    </source>
</evidence>
<feature type="binding site" evidence="15">
    <location>
        <position position="137"/>
    </location>
    <ligand>
        <name>Zn(2+)</name>
        <dbReference type="ChEBI" id="CHEBI:29105"/>
    </ligand>
</feature>
<dbReference type="PANTHER" id="PTHR11943:SF1">
    <property type="entry name" value="GALACTOSE-1-PHOSPHATE URIDYLYLTRANSFERASE"/>
    <property type="match status" value="1"/>
</dbReference>
<evidence type="ECO:0000313" key="20">
    <source>
        <dbReference type="Proteomes" id="UP000240708"/>
    </source>
</evidence>
<keyword evidence="11 16" id="KW-0119">Carbohydrate metabolism</keyword>
<evidence type="ECO:0000313" key="19">
    <source>
        <dbReference type="EMBL" id="PSL07164.1"/>
    </source>
</evidence>
<dbReference type="PIRSF" id="PIRSF000808">
    <property type="entry name" value="GalT"/>
    <property type="match status" value="1"/>
</dbReference>
<feature type="binding site" evidence="15">
    <location>
        <position position="188"/>
    </location>
    <ligand>
        <name>Zn(2+)</name>
        <dbReference type="ChEBI" id="CHEBI:29105"/>
    </ligand>
</feature>
<dbReference type="GO" id="GO:0033499">
    <property type="term" value="P:galactose catabolic process via UDP-galactose, Leloir pathway"/>
    <property type="evidence" value="ECO:0007669"/>
    <property type="project" value="TreeGrafter"/>
</dbReference>
<dbReference type="FunFam" id="3.30.428.10:FF:000002">
    <property type="entry name" value="Galactose-1-phosphate uridylyltransferase"/>
    <property type="match status" value="1"/>
</dbReference>
<comment type="catalytic activity">
    <reaction evidence="1 16">
        <text>alpha-D-galactose 1-phosphate + UDP-alpha-D-glucose = alpha-D-glucose 1-phosphate + UDP-alpha-D-galactose</text>
        <dbReference type="Rhea" id="RHEA:13989"/>
        <dbReference type="ChEBI" id="CHEBI:58336"/>
        <dbReference type="ChEBI" id="CHEBI:58601"/>
        <dbReference type="ChEBI" id="CHEBI:58885"/>
        <dbReference type="ChEBI" id="CHEBI:66914"/>
        <dbReference type="EC" id="2.7.7.12"/>
    </reaction>
</comment>
<evidence type="ECO:0000259" key="18">
    <source>
        <dbReference type="Pfam" id="PF02744"/>
    </source>
</evidence>
<comment type="pathway">
    <text evidence="2 16">Carbohydrate metabolism; galactose metabolism.</text>
</comment>
<evidence type="ECO:0000256" key="11">
    <source>
        <dbReference type="ARBA" id="ARBA00023277"/>
    </source>
</evidence>
<feature type="binding site" evidence="14">
    <location>
        <begin position="340"/>
        <end position="341"/>
    </location>
    <ligand>
        <name>UDP-alpha-D-glucose</name>
        <dbReference type="ChEBI" id="CHEBI:58885"/>
        <note>ligand shared between dimeric partners</note>
    </ligand>
</feature>
<dbReference type="InterPro" id="IPR036265">
    <property type="entry name" value="HIT-like_sf"/>
</dbReference>
<feature type="domain" description="Galactose-1-phosphate uridyl transferase C-terminal" evidence="18">
    <location>
        <begin position="209"/>
        <end position="362"/>
    </location>
</feature>
<name>A0A2P8ECI4_9BACT</name>
<feature type="binding site" description="in other chain" evidence="14">
    <location>
        <begin position="183"/>
        <end position="185"/>
    </location>
    <ligand>
        <name>UDP-alpha-D-glucose</name>
        <dbReference type="ChEBI" id="CHEBI:58885"/>
        <note>ligand shared between dimeric partners</note>
    </ligand>
</feature>
<dbReference type="UniPathway" id="UPA00214"/>
<keyword evidence="6 16" id="KW-0808">Transferase</keyword>
<evidence type="ECO:0000256" key="3">
    <source>
        <dbReference type="ARBA" id="ARBA00010951"/>
    </source>
</evidence>
<feature type="binding site" description="in other chain" evidence="14">
    <location>
        <position position="177"/>
    </location>
    <ligand>
        <name>UDP-alpha-D-glucose</name>
        <dbReference type="ChEBI" id="CHEBI:58885"/>
        <note>ligand shared between dimeric partners</note>
    </ligand>
</feature>
<dbReference type="GO" id="GO:0005737">
    <property type="term" value="C:cytoplasm"/>
    <property type="evidence" value="ECO:0007669"/>
    <property type="project" value="TreeGrafter"/>
</dbReference>
<dbReference type="Gene3D" id="3.30.428.10">
    <property type="entry name" value="HIT-like"/>
    <property type="match status" value="2"/>
</dbReference>
<dbReference type="PANTHER" id="PTHR11943">
    <property type="entry name" value="GALACTOSE-1-PHOSPHATE URIDYLYLTRANSFERASE"/>
    <property type="match status" value="1"/>
</dbReference>
<keyword evidence="8 15" id="KW-0479">Metal-binding</keyword>
<dbReference type="EC" id="2.7.7.12" evidence="4 12"/>
<evidence type="ECO:0000256" key="4">
    <source>
        <dbReference type="ARBA" id="ARBA00012384"/>
    </source>
</evidence>
<comment type="similarity">
    <text evidence="3 16">Belongs to the galactose-1-phosphate uridylyltransferase type 1 family.</text>
</comment>
<dbReference type="FunFam" id="3.30.428.10:FF:000001">
    <property type="entry name" value="Galactose-1-phosphate uridylyltransferase"/>
    <property type="match status" value="1"/>
</dbReference>
<gene>
    <name evidence="19" type="ORF">CLV48_10193</name>
</gene>
<keyword evidence="9 15" id="KW-0862">Zinc</keyword>
<organism evidence="19 20">
    <name type="scientific">Cecembia rubra</name>
    <dbReference type="NCBI Taxonomy" id="1485585"/>
    <lineage>
        <taxon>Bacteria</taxon>
        <taxon>Pseudomonadati</taxon>
        <taxon>Bacteroidota</taxon>
        <taxon>Cytophagia</taxon>
        <taxon>Cytophagales</taxon>
        <taxon>Cyclobacteriaceae</taxon>
        <taxon>Cecembia</taxon>
    </lineage>
</organism>
<protein>
    <recommendedName>
        <fullName evidence="5 12">Galactose-1-phosphate uridylyltransferase</fullName>
        <ecNumber evidence="4 12">2.7.7.12</ecNumber>
    </recommendedName>
</protein>
<keyword evidence="10 16" id="KW-0299">Galactose metabolism</keyword>
<dbReference type="Pfam" id="PF01087">
    <property type="entry name" value="GalP_UDP_transf"/>
    <property type="match status" value="1"/>
</dbReference>
<dbReference type="Proteomes" id="UP000240708">
    <property type="component" value="Unassembled WGS sequence"/>
</dbReference>
<dbReference type="NCBIfam" id="NF008724">
    <property type="entry name" value="PRK11720.1"/>
    <property type="match status" value="1"/>
</dbReference>
<evidence type="ECO:0000256" key="10">
    <source>
        <dbReference type="ARBA" id="ARBA00023144"/>
    </source>
</evidence>
<evidence type="ECO:0000256" key="2">
    <source>
        <dbReference type="ARBA" id="ARBA00004947"/>
    </source>
</evidence>
<comment type="cofactor">
    <cofactor evidence="15">
        <name>Zn(2+)</name>
        <dbReference type="ChEBI" id="CHEBI:29105"/>
    </cofactor>
    <text evidence="15">Binds 1 zinc ion per subunit.</text>
</comment>
<dbReference type="InterPro" id="IPR019779">
    <property type="entry name" value="GalP_UDPtransf1_His-AS"/>
</dbReference>
<evidence type="ECO:0000256" key="7">
    <source>
        <dbReference type="ARBA" id="ARBA00022695"/>
    </source>
</evidence>
<evidence type="ECO:0000259" key="17">
    <source>
        <dbReference type="Pfam" id="PF01087"/>
    </source>
</evidence>
<dbReference type="AlphaFoldDB" id="A0A2P8ECI4"/>
<evidence type="ECO:0000256" key="9">
    <source>
        <dbReference type="ARBA" id="ARBA00022833"/>
    </source>
</evidence>
<accession>A0A2P8ECI4</accession>
<dbReference type="SUPFAM" id="SSF54197">
    <property type="entry name" value="HIT-like"/>
    <property type="match status" value="2"/>
</dbReference>
<evidence type="ECO:0000256" key="8">
    <source>
        <dbReference type="ARBA" id="ARBA00022723"/>
    </source>
</evidence>
<feature type="binding site" description="in other chain" evidence="14">
    <location>
        <position position="83"/>
    </location>
    <ligand>
        <name>UDP-alpha-D-glucose</name>
        <dbReference type="ChEBI" id="CHEBI:58885"/>
        <note>ligand shared between dimeric partners</note>
    </ligand>
</feature>
<feature type="active site" description="Tele-UMP-histidine intermediate" evidence="13">
    <location>
        <position position="190"/>
    </location>
</feature>
<reference evidence="19 20" key="1">
    <citation type="submission" date="2018-03" db="EMBL/GenBank/DDBJ databases">
        <title>Genomic Encyclopedia of Archaeal and Bacterial Type Strains, Phase II (KMG-II): from individual species to whole genera.</title>
        <authorList>
            <person name="Goeker M."/>
        </authorList>
    </citation>
    <scope>NUCLEOTIDE SEQUENCE [LARGE SCALE GENOMIC DNA]</scope>
    <source>
        <strain evidence="19 20">DSM 28057</strain>
    </source>
</reference>
<feature type="binding site" description="in other chain" evidence="14">
    <location>
        <begin position="99"/>
        <end position="100"/>
    </location>
    <ligand>
        <name>UDP-alpha-D-glucose</name>
        <dbReference type="ChEBI" id="CHEBI:58885"/>
        <note>ligand shared between dimeric partners</note>
    </ligand>
</feature>
<feature type="binding site" description="in other chain" evidence="14">
    <location>
        <position position="192"/>
    </location>
    <ligand>
        <name>UDP-alpha-D-glucose</name>
        <dbReference type="ChEBI" id="CHEBI:58885"/>
        <note>ligand shared between dimeric partners</note>
    </ligand>
</feature>
<feature type="binding site" evidence="15">
    <location>
        <position position="74"/>
    </location>
    <ligand>
        <name>Zn(2+)</name>
        <dbReference type="ChEBI" id="CHEBI:29105"/>
    </ligand>
</feature>
<dbReference type="Pfam" id="PF02744">
    <property type="entry name" value="GalP_UDP_tr_C"/>
    <property type="match status" value="1"/>
</dbReference>
<evidence type="ECO:0000256" key="15">
    <source>
        <dbReference type="PIRSR" id="PIRSR000808-3"/>
    </source>
</evidence>
<dbReference type="InterPro" id="IPR005849">
    <property type="entry name" value="GalP_Utransf_N"/>
</dbReference>
<dbReference type="InterPro" id="IPR005850">
    <property type="entry name" value="GalP_Utransf_C"/>
</dbReference>
<feature type="binding site" evidence="14">
    <location>
        <begin position="335"/>
        <end position="336"/>
    </location>
    <ligand>
        <name>UDP-alpha-D-glucose</name>
        <dbReference type="ChEBI" id="CHEBI:58885"/>
        <note>ligand shared between dimeric partners</note>
    </ligand>
</feature>